<name>A0A7U2HXS2_PHANO</name>
<dbReference type="Proteomes" id="UP000663193">
    <property type="component" value="Chromosome 2"/>
</dbReference>
<accession>A0A7U2HXS2</accession>
<evidence type="ECO:0000313" key="1">
    <source>
        <dbReference type="EMBL" id="QRC92581.1"/>
    </source>
</evidence>
<keyword evidence="2" id="KW-1185">Reference proteome</keyword>
<dbReference type="VEuPathDB" id="FungiDB:JI435_402740"/>
<gene>
    <name evidence="1" type="ORF">JI435_402740</name>
</gene>
<dbReference type="EMBL" id="CP069024">
    <property type="protein sequence ID" value="QRC92581.1"/>
    <property type="molecule type" value="Genomic_DNA"/>
</dbReference>
<dbReference type="AlphaFoldDB" id="A0A7U2HXS2"/>
<reference evidence="2" key="1">
    <citation type="journal article" date="2021" name="BMC Genomics">
        <title>Chromosome-level genome assembly and manually-curated proteome of model necrotroph Parastagonospora nodorum Sn15 reveals a genome-wide trove of candidate effector homologs, and redundancy of virulence-related functions within an accessory chromosome.</title>
        <authorList>
            <person name="Bertazzoni S."/>
            <person name="Jones D.A.B."/>
            <person name="Phan H.T."/>
            <person name="Tan K.-C."/>
            <person name="Hane J.K."/>
        </authorList>
    </citation>
    <scope>NUCLEOTIDE SEQUENCE [LARGE SCALE GENOMIC DNA]</scope>
    <source>
        <strain evidence="2">SN15 / ATCC MYA-4574 / FGSC 10173)</strain>
    </source>
</reference>
<evidence type="ECO:0000313" key="2">
    <source>
        <dbReference type="Proteomes" id="UP000663193"/>
    </source>
</evidence>
<sequence>MQLGKTGMLRILVEECRGLRESRVFLPGQQDLSPERGEVTC</sequence>
<proteinExistence type="predicted"/>
<protein>
    <submittedName>
        <fullName evidence="1">Uncharacterized protein</fullName>
    </submittedName>
</protein>
<organism evidence="1 2">
    <name type="scientific">Phaeosphaeria nodorum (strain SN15 / ATCC MYA-4574 / FGSC 10173)</name>
    <name type="common">Glume blotch fungus</name>
    <name type="synonym">Parastagonospora nodorum</name>
    <dbReference type="NCBI Taxonomy" id="321614"/>
    <lineage>
        <taxon>Eukaryota</taxon>
        <taxon>Fungi</taxon>
        <taxon>Dikarya</taxon>
        <taxon>Ascomycota</taxon>
        <taxon>Pezizomycotina</taxon>
        <taxon>Dothideomycetes</taxon>
        <taxon>Pleosporomycetidae</taxon>
        <taxon>Pleosporales</taxon>
        <taxon>Pleosporineae</taxon>
        <taxon>Phaeosphaeriaceae</taxon>
        <taxon>Parastagonospora</taxon>
    </lineage>
</organism>